<dbReference type="Pfam" id="PF13662">
    <property type="entry name" value="Toprim_4"/>
    <property type="match status" value="1"/>
</dbReference>
<comment type="caution">
    <text evidence="12">Lacks conserved residue(s) required for the propagation of feature annotation.</text>
</comment>
<dbReference type="NCBIfam" id="TIGR01391">
    <property type="entry name" value="dnaG"/>
    <property type="match status" value="1"/>
</dbReference>
<keyword evidence="9" id="KW-0460">Magnesium</keyword>
<dbReference type="CDD" id="cd03364">
    <property type="entry name" value="TOPRIM_DnaG_primases"/>
    <property type="match status" value="1"/>
</dbReference>
<dbReference type="EMBL" id="JACIGI010000014">
    <property type="protein sequence ID" value="MBB4286241.1"/>
    <property type="molecule type" value="Genomic_DNA"/>
</dbReference>
<evidence type="ECO:0000313" key="18">
    <source>
        <dbReference type="Proteomes" id="UP000555728"/>
    </source>
</evidence>
<keyword evidence="8 13" id="KW-0862">Zinc</keyword>
<dbReference type="InterPro" id="IPR036977">
    <property type="entry name" value="DNA_primase_Znf_CHC2"/>
</dbReference>
<dbReference type="HAMAP" id="MF_00974">
    <property type="entry name" value="DNA_primase_DnaG"/>
    <property type="match status" value="1"/>
</dbReference>
<evidence type="ECO:0000256" key="12">
    <source>
        <dbReference type="HAMAP-Rule" id="MF_00974"/>
    </source>
</evidence>
<gene>
    <name evidence="12" type="primary">dnaG</name>
    <name evidence="17" type="ORF">GGD88_001968</name>
</gene>
<dbReference type="InterPro" id="IPR002694">
    <property type="entry name" value="Znf_CHC2"/>
</dbReference>
<keyword evidence="6 13" id="KW-0479">Metal-binding</keyword>
<dbReference type="PIRSF" id="PIRSF002811">
    <property type="entry name" value="DnaG"/>
    <property type="match status" value="1"/>
</dbReference>
<dbReference type="RefSeq" id="WP_184434839.1">
    <property type="nucleotide sequence ID" value="NZ_JACIGI010000014.1"/>
</dbReference>
<keyword evidence="2 12" id="KW-0639">Primosome</keyword>
<evidence type="ECO:0000256" key="8">
    <source>
        <dbReference type="ARBA" id="ARBA00022833"/>
    </source>
</evidence>
<dbReference type="PROSITE" id="PS50880">
    <property type="entry name" value="TOPRIM"/>
    <property type="match status" value="1"/>
</dbReference>
<evidence type="ECO:0000256" key="5">
    <source>
        <dbReference type="ARBA" id="ARBA00022705"/>
    </source>
</evidence>
<keyword evidence="1 12" id="KW-0240">DNA-directed RNA polymerase</keyword>
<dbReference type="GO" id="GO:0003677">
    <property type="term" value="F:DNA binding"/>
    <property type="evidence" value="ECO:0007669"/>
    <property type="project" value="UniProtKB-KW"/>
</dbReference>
<keyword evidence="10 12" id="KW-0238">DNA-binding</keyword>
<evidence type="ECO:0000256" key="1">
    <source>
        <dbReference type="ARBA" id="ARBA00022478"/>
    </source>
</evidence>
<protein>
    <recommendedName>
        <fullName evidence="12 13">DNA primase</fullName>
        <ecNumber evidence="12">2.7.7.101</ecNumber>
    </recommendedName>
</protein>
<comment type="subunit">
    <text evidence="12">Monomer. Interacts with DnaB.</text>
</comment>
<dbReference type="Gene3D" id="3.40.1360.10">
    <property type="match status" value="1"/>
</dbReference>
<keyword evidence="18" id="KW-1185">Reference proteome</keyword>
<dbReference type="GO" id="GO:0005737">
    <property type="term" value="C:cytoplasm"/>
    <property type="evidence" value="ECO:0007669"/>
    <property type="project" value="TreeGrafter"/>
</dbReference>
<dbReference type="InterPro" id="IPR006171">
    <property type="entry name" value="TOPRIM_dom"/>
</dbReference>
<dbReference type="InterPro" id="IPR034151">
    <property type="entry name" value="TOPRIM_DnaG_bac"/>
</dbReference>
<keyword evidence="7 14" id="KW-0863">Zinc-finger</keyword>
<keyword evidence="11 12" id="KW-0804">Transcription</keyword>
<dbReference type="PANTHER" id="PTHR30313">
    <property type="entry name" value="DNA PRIMASE"/>
    <property type="match status" value="1"/>
</dbReference>
<evidence type="ECO:0000256" key="15">
    <source>
        <dbReference type="SAM" id="MobiDB-lite"/>
    </source>
</evidence>
<keyword evidence="3 12" id="KW-0808">Transferase</keyword>
<dbReference type="GO" id="GO:0008270">
    <property type="term" value="F:zinc ion binding"/>
    <property type="evidence" value="ECO:0007669"/>
    <property type="project" value="UniProtKB-KW"/>
</dbReference>
<dbReference type="FunFam" id="3.90.580.10:FF:000001">
    <property type="entry name" value="DNA primase"/>
    <property type="match status" value="1"/>
</dbReference>
<evidence type="ECO:0000256" key="6">
    <source>
        <dbReference type="ARBA" id="ARBA00022723"/>
    </source>
</evidence>
<feature type="zinc finger region" description="CHC2-type" evidence="14">
    <location>
        <begin position="38"/>
        <end position="60"/>
    </location>
</feature>
<proteinExistence type="inferred from homology"/>
<dbReference type="InterPro" id="IPR030846">
    <property type="entry name" value="DnaG_bac"/>
</dbReference>
<dbReference type="GO" id="GO:0000428">
    <property type="term" value="C:DNA-directed RNA polymerase complex"/>
    <property type="evidence" value="ECO:0007669"/>
    <property type="project" value="UniProtKB-KW"/>
</dbReference>
<evidence type="ECO:0000256" key="11">
    <source>
        <dbReference type="ARBA" id="ARBA00023163"/>
    </source>
</evidence>
<dbReference type="PANTHER" id="PTHR30313:SF2">
    <property type="entry name" value="DNA PRIMASE"/>
    <property type="match status" value="1"/>
</dbReference>
<feature type="region of interest" description="Disordered" evidence="15">
    <location>
        <begin position="424"/>
        <end position="445"/>
    </location>
</feature>
<dbReference type="GO" id="GO:0003899">
    <property type="term" value="F:DNA-directed RNA polymerase activity"/>
    <property type="evidence" value="ECO:0007669"/>
    <property type="project" value="UniProtKB-UniRule"/>
</dbReference>
<dbReference type="Gene3D" id="3.90.580.10">
    <property type="entry name" value="Zinc finger, CHC2-type domain"/>
    <property type="match status" value="1"/>
</dbReference>
<dbReference type="InterPro" id="IPR006295">
    <property type="entry name" value="DNA_primase_DnaG"/>
</dbReference>
<dbReference type="InterPro" id="IPR037068">
    <property type="entry name" value="DNA_primase_core_N_sf"/>
</dbReference>
<dbReference type="EC" id="2.7.7.101" evidence="12"/>
<sequence length="635" mass="68885">MALPNRFLDELKSRVPLAAVVGRRVRLVRNGRHYKACCPFHSEKTPSFHVYEDHYHCYGCGAHGDVISFEMAAAGLSFAEAVEALASEAGLEVPKPDPQQRAREVRAAGLGEVVEAACAFFERRLRLPEGRAALDYLHRRGLDDATIARFRLGYAPPGGALRAHLRREGIADDTLVEAGLLRRPDDGRDPYDYFRGRVVFPIRDRRGQVVSFGGRVLGDAKPKYLNGPETELFHKSRMLYGLAEARAAIRERGEVVVAEGYMDVIALSAAGFAQALAPLGTALTEAQIEALWTLAPEPVLCFDGDPAGQRAAARALERALPLLGPGRSLRFALLPPGQDPDDLIRERGPEAMRAVLDAALPLVELCWRTLRARHRLDTPERRAALEREIDRTVQAIDDRAVAQQYRGALRDRFWAAVRAARGQRPGRGGAMRAAPAGRGGSGMAGVPAPAATPAGPLPARRLQECVLLATVLNHPDLLEHVGERLGTLALDDPELAALRSALLSAWQGRLQRGQALDRDALDRDEIVNHLRTAGLTAAVDRVLGPAVCMHAAFARPGATAEAALAGWEHVFRLLGRPDLDLDLRAAEARLASDMTEECLARLDALRAGRGCLFDEPETKPYPVHIGGIGPPDTGS</sequence>
<dbReference type="SUPFAM" id="SSF56731">
    <property type="entry name" value="DNA primase core"/>
    <property type="match status" value="1"/>
</dbReference>
<comment type="cofactor">
    <cofactor evidence="13 14">
        <name>Zn(2+)</name>
        <dbReference type="ChEBI" id="CHEBI:29105"/>
    </cofactor>
    <text evidence="13 14">Binds 1 zinc ion per monomer.</text>
</comment>
<accession>A0A7W6S028</accession>
<comment type="similarity">
    <text evidence="12 13">Belongs to the DnaG primase family.</text>
</comment>
<evidence type="ECO:0000256" key="13">
    <source>
        <dbReference type="PIRNR" id="PIRNR002811"/>
    </source>
</evidence>
<evidence type="ECO:0000256" key="2">
    <source>
        <dbReference type="ARBA" id="ARBA00022515"/>
    </source>
</evidence>
<comment type="function">
    <text evidence="12 13">RNA polymerase that catalyzes the synthesis of short RNA molecules used as primers for DNA polymerase during DNA replication.</text>
</comment>
<feature type="domain" description="Toprim" evidence="16">
    <location>
        <begin position="253"/>
        <end position="335"/>
    </location>
</feature>
<evidence type="ECO:0000256" key="10">
    <source>
        <dbReference type="ARBA" id="ARBA00023125"/>
    </source>
</evidence>
<evidence type="ECO:0000256" key="9">
    <source>
        <dbReference type="ARBA" id="ARBA00022842"/>
    </source>
</evidence>
<dbReference type="SMART" id="SM00493">
    <property type="entry name" value="TOPRIM"/>
    <property type="match status" value="1"/>
</dbReference>
<dbReference type="InterPro" id="IPR050219">
    <property type="entry name" value="DnaG_primase"/>
</dbReference>
<keyword evidence="4 12" id="KW-0548">Nucleotidyltransferase</keyword>
<evidence type="ECO:0000259" key="16">
    <source>
        <dbReference type="PROSITE" id="PS50880"/>
    </source>
</evidence>
<dbReference type="GO" id="GO:1990077">
    <property type="term" value="C:primosome complex"/>
    <property type="evidence" value="ECO:0007669"/>
    <property type="project" value="UniProtKB-KW"/>
</dbReference>
<evidence type="ECO:0000256" key="4">
    <source>
        <dbReference type="ARBA" id="ARBA00022695"/>
    </source>
</evidence>
<dbReference type="InterPro" id="IPR013264">
    <property type="entry name" value="DNAG_N"/>
</dbReference>
<dbReference type="Pfam" id="PF01807">
    <property type="entry name" value="Zn_ribbon_DnaG"/>
    <property type="match status" value="1"/>
</dbReference>
<keyword evidence="5 12" id="KW-0235">DNA replication</keyword>
<name>A0A7W6S028_9PROT</name>
<evidence type="ECO:0000313" key="17">
    <source>
        <dbReference type="EMBL" id="MBB4286241.1"/>
    </source>
</evidence>
<dbReference type="FunFam" id="3.40.1360.10:FF:000002">
    <property type="entry name" value="DNA primase"/>
    <property type="match status" value="1"/>
</dbReference>
<dbReference type="SMART" id="SM00400">
    <property type="entry name" value="ZnF_CHCC"/>
    <property type="match status" value="1"/>
</dbReference>
<dbReference type="Proteomes" id="UP000555728">
    <property type="component" value="Unassembled WGS sequence"/>
</dbReference>
<evidence type="ECO:0000256" key="14">
    <source>
        <dbReference type="PIRSR" id="PIRSR002811-1"/>
    </source>
</evidence>
<dbReference type="SUPFAM" id="SSF57783">
    <property type="entry name" value="Zinc beta-ribbon"/>
    <property type="match status" value="1"/>
</dbReference>
<dbReference type="Pfam" id="PF08275">
    <property type="entry name" value="DNAG_N"/>
    <property type="match status" value="1"/>
</dbReference>
<comment type="catalytic activity">
    <reaction evidence="12">
        <text>ssDNA + n NTP = ssDNA/pppN(pN)n-1 hybrid + (n-1) diphosphate.</text>
        <dbReference type="EC" id="2.7.7.101"/>
    </reaction>
</comment>
<comment type="caution">
    <text evidence="17">The sequence shown here is derived from an EMBL/GenBank/DDBJ whole genome shotgun (WGS) entry which is preliminary data.</text>
</comment>
<organism evidence="17 18">
    <name type="scientific">Roseospira goensis</name>
    <dbReference type="NCBI Taxonomy" id="391922"/>
    <lineage>
        <taxon>Bacteria</taxon>
        <taxon>Pseudomonadati</taxon>
        <taxon>Pseudomonadota</taxon>
        <taxon>Alphaproteobacteria</taxon>
        <taxon>Rhodospirillales</taxon>
        <taxon>Rhodospirillaceae</taxon>
        <taxon>Roseospira</taxon>
    </lineage>
</organism>
<dbReference type="AlphaFoldDB" id="A0A7W6S028"/>
<evidence type="ECO:0000256" key="3">
    <source>
        <dbReference type="ARBA" id="ARBA00022679"/>
    </source>
</evidence>
<evidence type="ECO:0000256" key="7">
    <source>
        <dbReference type="ARBA" id="ARBA00022771"/>
    </source>
</evidence>
<reference evidence="17 18" key="1">
    <citation type="submission" date="2020-08" db="EMBL/GenBank/DDBJ databases">
        <title>Genome sequencing of Purple Non-Sulfur Bacteria from various extreme environments.</title>
        <authorList>
            <person name="Mayer M."/>
        </authorList>
    </citation>
    <scope>NUCLEOTIDE SEQUENCE [LARGE SCALE GENOMIC DNA]</scope>
    <source>
        <strain evidence="17 18">JA135</strain>
    </source>
</reference>
<dbReference type="Gene3D" id="3.90.980.10">
    <property type="entry name" value="DNA primase, catalytic core, N-terminal domain"/>
    <property type="match status" value="1"/>
</dbReference>
<dbReference type="GO" id="GO:0006269">
    <property type="term" value="P:DNA replication, synthesis of primer"/>
    <property type="evidence" value="ECO:0007669"/>
    <property type="project" value="UniProtKB-UniRule"/>
</dbReference>